<reference evidence="2" key="2">
    <citation type="submission" date="2016-09" db="EMBL/GenBank/DDBJ databases">
        <authorList>
            <person name="Capua I."/>
            <person name="De Benedictis P."/>
            <person name="Joannis T."/>
            <person name="Lombin L.H."/>
            <person name="Cattoli G."/>
        </authorList>
    </citation>
    <scope>NUCLEOTIDE SEQUENCE [LARGE SCALE GENOMIC DNA]</scope>
    <source>
        <strain evidence="2">MSU</strain>
    </source>
</reference>
<reference evidence="4" key="1">
    <citation type="submission" date="2016-09" db="EMBL/GenBank/DDBJ databases">
        <authorList>
            <person name="Chen S."/>
            <person name="Walker E."/>
        </authorList>
    </citation>
    <scope>NUCLEOTIDE SEQUENCE [LARGE SCALE GENOMIC DNA]</scope>
    <source>
        <strain evidence="4">MSU</strain>
    </source>
</reference>
<accession>A0A1S1J974</accession>
<dbReference type="STRING" id="1278819.BHE19_21135"/>
<keyword evidence="5" id="KW-1185">Reference proteome</keyword>
<dbReference type="AlphaFoldDB" id="A0A1S1J974"/>
<gene>
    <name evidence="3" type="ORF">B0A71_10785</name>
    <name evidence="2" type="ORF">BHE19_21135</name>
</gene>
<dbReference type="EMBL" id="MIKE01000003">
    <property type="protein sequence ID" value="OHT47222.1"/>
    <property type="molecule type" value="Genomic_DNA"/>
</dbReference>
<sequence length="66" mass="7962">MKYVIYIFLIFGIGLLVYGYIYPTEYCLDINIHDTYYVFSYRPVATAVLLFSLLLYMVHFLYKKVR</sequence>
<organism evidence="2 4">
    <name type="scientific">Flavobacterium tructae</name>
    <dbReference type="NCBI Taxonomy" id="1114873"/>
    <lineage>
        <taxon>Bacteria</taxon>
        <taxon>Pseudomonadati</taxon>
        <taxon>Bacteroidota</taxon>
        <taxon>Flavobacteriia</taxon>
        <taxon>Flavobacteriales</taxon>
        <taxon>Flavobacteriaceae</taxon>
        <taxon>Flavobacterium</taxon>
    </lineage>
</organism>
<comment type="caution">
    <text evidence="2">The sequence shown here is derived from an EMBL/GenBank/DDBJ whole genome shotgun (WGS) entry which is preliminary data.</text>
</comment>
<protein>
    <submittedName>
        <fullName evidence="2">Uncharacterized protein</fullName>
    </submittedName>
</protein>
<keyword evidence="1" id="KW-0472">Membrane</keyword>
<dbReference type="Proteomes" id="UP000198319">
    <property type="component" value="Unassembled WGS sequence"/>
</dbReference>
<dbReference type="EMBL" id="MUHG01000017">
    <property type="protein sequence ID" value="OXB19908.1"/>
    <property type="molecule type" value="Genomic_DNA"/>
</dbReference>
<feature type="transmembrane region" description="Helical" evidence="1">
    <location>
        <begin position="43"/>
        <end position="62"/>
    </location>
</feature>
<evidence type="ECO:0000313" key="3">
    <source>
        <dbReference type="EMBL" id="OXB19908.1"/>
    </source>
</evidence>
<name>A0A1S1J974_9FLAO</name>
<keyword evidence="1" id="KW-0812">Transmembrane</keyword>
<evidence type="ECO:0000313" key="2">
    <source>
        <dbReference type="EMBL" id="OHT47222.1"/>
    </source>
</evidence>
<evidence type="ECO:0000256" key="1">
    <source>
        <dbReference type="SAM" id="Phobius"/>
    </source>
</evidence>
<keyword evidence="1" id="KW-1133">Transmembrane helix</keyword>
<feature type="transmembrane region" description="Helical" evidence="1">
    <location>
        <begin position="5"/>
        <end position="23"/>
    </location>
</feature>
<evidence type="ECO:0000313" key="4">
    <source>
        <dbReference type="Proteomes" id="UP000180252"/>
    </source>
</evidence>
<evidence type="ECO:0000313" key="5">
    <source>
        <dbReference type="Proteomes" id="UP000198319"/>
    </source>
</evidence>
<proteinExistence type="predicted"/>
<dbReference type="Proteomes" id="UP000180252">
    <property type="component" value="Unassembled WGS sequence"/>
</dbReference>
<reference evidence="3 5" key="3">
    <citation type="submission" date="2016-11" db="EMBL/GenBank/DDBJ databases">
        <title>Whole genomes of Flavobacteriaceae.</title>
        <authorList>
            <person name="Stine C."/>
            <person name="Li C."/>
            <person name="Tadesse D."/>
        </authorList>
    </citation>
    <scope>NUCLEOTIDE SEQUENCE [LARGE SCALE GENOMIC DNA]</scope>
    <source>
        <strain evidence="3 5">ATCC BAA-2541</strain>
    </source>
</reference>